<organism evidence="1 2">
    <name type="scientific">Cystobacter fuscus</name>
    <dbReference type="NCBI Taxonomy" id="43"/>
    <lineage>
        <taxon>Bacteria</taxon>
        <taxon>Pseudomonadati</taxon>
        <taxon>Myxococcota</taxon>
        <taxon>Myxococcia</taxon>
        <taxon>Myxococcales</taxon>
        <taxon>Cystobacterineae</taxon>
        <taxon>Archangiaceae</taxon>
        <taxon>Cystobacter</taxon>
    </lineage>
</organism>
<sequence length="219" mass="25026">MSSEISLPGFEHLLEVCLIRAHPLKLEPPLEPERRTEDSVAGQPMDPQLAAVHSRAGYLWIHGELFLFPLRHERRPDLHRVNAHWRRDWKAPFGELLVFAKDDRLAYCYATVPERADAEGVQPVVWVDVYESLYAIPVASSVDRFLAAYARYLEVAPSSTADSEDLPPPRSFPWDAADIIARDEVLVRRIQAGHFDYLFQANTRAREWVAFQLGAGVRR</sequence>
<evidence type="ECO:0008006" key="3">
    <source>
        <dbReference type="Google" id="ProtNLM"/>
    </source>
</evidence>
<dbReference type="Proteomes" id="UP000217257">
    <property type="component" value="Chromosome"/>
</dbReference>
<gene>
    <name evidence="1" type="ORF">CYFUS_008781</name>
</gene>
<dbReference type="KEGG" id="cfus:CYFUS_008781"/>
<dbReference type="AlphaFoldDB" id="A0A250JIU4"/>
<accession>A0A250JIU4</accession>
<proteinExistence type="predicted"/>
<evidence type="ECO:0000313" key="2">
    <source>
        <dbReference type="Proteomes" id="UP000217257"/>
    </source>
</evidence>
<protein>
    <recommendedName>
        <fullName evidence="3">Knr4/Smi1-like domain-containing protein</fullName>
    </recommendedName>
</protein>
<dbReference type="RefSeq" id="WP_095990735.1">
    <property type="nucleotide sequence ID" value="NZ_CP022098.1"/>
</dbReference>
<evidence type="ECO:0000313" key="1">
    <source>
        <dbReference type="EMBL" id="ATB43301.1"/>
    </source>
</evidence>
<dbReference type="EMBL" id="CP022098">
    <property type="protein sequence ID" value="ATB43301.1"/>
    <property type="molecule type" value="Genomic_DNA"/>
</dbReference>
<reference evidence="1 2" key="1">
    <citation type="submission" date="2017-06" db="EMBL/GenBank/DDBJ databases">
        <title>Sequencing and comparative analysis of myxobacterial genomes.</title>
        <authorList>
            <person name="Rupp O."/>
            <person name="Goesmann A."/>
            <person name="Sogaard-Andersen L."/>
        </authorList>
    </citation>
    <scope>NUCLEOTIDE SEQUENCE [LARGE SCALE GENOMIC DNA]</scope>
    <source>
        <strain evidence="1 2">DSM 52655</strain>
    </source>
</reference>
<name>A0A250JIU4_9BACT</name>